<protein>
    <submittedName>
        <fullName evidence="1">Uncharacterized protein</fullName>
    </submittedName>
</protein>
<proteinExistence type="predicted"/>
<accession>A0ACC3ITG6</accession>
<evidence type="ECO:0000313" key="2">
    <source>
        <dbReference type="Proteomes" id="UP000030711"/>
    </source>
</evidence>
<dbReference type="EMBL" id="CM064445">
    <property type="protein sequence ID" value="KAK3404213.1"/>
    <property type="molecule type" value="Genomic_DNA"/>
</dbReference>
<keyword evidence="2" id="KW-1185">Reference proteome</keyword>
<comment type="caution">
    <text evidence="1">The sequence shown here is derived from an EMBL/GenBank/DDBJ whole genome shotgun (WGS) entry which is preliminary data.</text>
</comment>
<reference evidence="1 2" key="1">
    <citation type="journal article" date="2014" name="Nature">
        <title>The genome of Eucalyptus grandis.</title>
        <authorList>
            <person name="Myburg A.A."/>
            <person name="Grattapaglia D."/>
            <person name="Tuskan G.A."/>
            <person name="Hellsten U."/>
            <person name="Hayes R.D."/>
            <person name="Grimwood J."/>
            <person name="Jenkins J."/>
            <person name="Lindquist E."/>
            <person name="Tice H."/>
            <person name="Bauer D."/>
            <person name="Goodstein D.M."/>
            <person name="Dubchak I."/>
            <person name="Poliakov A."/>
            <person name="Mizrachi E."/>
            <person name="Kullan A.R."/>
            <person name="Hussey S.G."/>
            <person name="Pinard D."/>
            <person name="van der Merwe K."/>
            <person name="Singh P."/>
            <person name="van Jaarsveld I."/>
            <person name="Silva-Junior O.B."/>
            <person name="Togawa R.C."/>
            <person name="Pappas M.R."/>
            <person name="Faria D.A."/>
            <person name="Sansaloni C.P."/>
            <person name="Petroli C.D."/>
            <person name="Yang X."/>
            <person name="Ranjan P."/>
            <person name="Tschaplinski T.J."/>
            <person name="Ye C.Y."/>
            <person name="Li T."/>
            <person name="Sterck L."/>
            <person name="Vanneste K."/>
            <person name="Murat F."/>
            <person name="Soler M."/>
            <person name="Clemente H.S."/>
            <person name="Saidi N."/>
            <person name="Cassan-Wang H."/>
            <person name="Dunand C."/>
            <person name="Hefer C.A."/>
            <person name="Bornberg-Bauer E."/>
            <person name="Kersting A.R."/>
            <person name="Vining K."/>
            <person name="Amarasinghe V."/>
            <person name="Ranik M."/>
            <person name="Naithani S."/>
            <person name="Elser J."/>
            <person name="Boyd A.E."/>
            <person name="Liston A."/>
            <person name="Spatafora J.W."/>
            <person name="Dharmwardhana P."/>
            <person name="Raja R."/>
            <person name="Sullivan C."/>
            <person name="Romanel E."/>
            <person name="Alves-Ferreira M."/>
            <person name="Kulheim C."/>
            <person name="Foley W."/>
            <person name="Carocha V."/>
            <person name="Paiva J."/>
            <person name="Kudrna D."/>
            <person name="Brommonschenkel S.H."/>
            <person name="Pasquali G."/>
            <person name="Byrne M."/>
            <person name="Rigault P."/>
            <person name="Tibbits J."/>
            <person name="Spokevicius A."/>
            <person name="Jones R.C."/>
            <person name="Steane D.A."/>
            <person name="Vaillancourt R.E."/>
            <person name="Potts B.M."/>
            <person name="Joubert F."/>
            <person name="Barry K."/>
            <person name="Pappas G.J."/>
            <person name="Strauss S.H."/>
            <person name="Jaiswal P."/>
            <person name="Grima-Pettenati J."/>
            <person name="Salse J."/>
            <person name="Van de Peer Y."/>
            <person name="Rokhsar D.S."/>
            <person name="Schmutz J."/>
        </authorList>
    </citation>
    <scope>NUCLEOTIDE SEQUENCE [LARGE SCALE GENOMIC DNA]</scope>
    <source>
        <strain evidence="2">cv. BRASUZ1</strain>
        <tissue evidence="1">Leaf extractions</tissue>
    </source>
</reference>
<sequence length="91" mass="9820">MRRNEELERSCGEPRETGEGAGRAAEDGGAAKEEAEERLCSQLGELEAEAVMQARENRAQVVLLMEKLSQAHRLLEAASISLPANKDQAGA</sequence>
<name>A0ACC3ITG6_EUCGR</name>
<dbReference type="Proteomes" id="UP000030711">
    <property type="component" value="Chromosome 11"/>
</dbReference>
<organism evidence="1 2">
    <name type="scientific">Eucalyptus grandis</name>
    <name type="common">Flooded gum</name>
    <dbReference type="NCBI Taxonomy" id="71139"/>
    <lineage>
        <taxon>Eukaryota</taxon>
        <taxon>Viridiplantae</taxon>
        <taxon>Streptophyta</taxon>
        <taxon>Embryophyta</taxon>
        <taxon>Tracheophyta</taxon>
        <taxon>Spermatophyta</taxon>
        <taxon>Magnoliopsida</taxon>
        <taxon>eudicotyledons</taxon>
        <taxon>Gunneridae</taxon>
        <taxon>Pentapetalae</taxon>
        <taxon>rosids</taxon>
        <taxon>malvids</taxon>
        <taxon>Myrtales</taxon>
        <taxon>Myrtaceae</taxon>
        <taxon>Myrtoideae</taxon>
        <taxon>Eucalypteae</taxon>
        <taxon>Eucalyptus</taxon>
    </lineage>
</organism>
<evidence type="ECO:0000313" key="1">
    <source>
        <dbReference type="EMBL" id="KAK3404213.1"/>
    </source>
</evidence>
<gene>
    <name evidence="1" type="ORF">EUGRSUZ_K00529</name>
</gene>